<dbReference type="Gene3D" id="3.40.50.1820">
    <property type="entry name" value="alpha/beta hydrolase"/>
    <property type="match status" value="1"/>
</dbReference>
<feature type="region of interest" description="Disordered" evidence="6">
    <location>
        <begin position="100"/>
        <end position="128"/>
    </location>
</feature>
<dbReference type="PANTHER" id="PTHR43142">
    <property type="entry name" value="CARBOXYLIC ESTER HYDROLASE"/>
    <property type="match status" value="1"/>
</dbReference>
<evidence type="ECO:0000256" key="4">
    <source>
        <dbReference type="ARBA" id="ARBA00023180"/>
    </source>
</evidence>
<dbReference type="InterPro" id="IPR019826">
    <property type="entry name" value="Carboxylesterase_B_AS"/>
</dbReference>
<gene>
    <name evidence="8" type="ORF">g.27530</name>
</gene>
<dbReference type="AlphaFoldDB" id="A0A1B6GJY9"/>
<dbReference type="GO" id="GO:0052689">
    <property type="term" value="F:carboxylic ester hydrolase activity"/>
    <property type="evidence" value="ECO:0007669"/>
    <property type="project" value="UniProtKB-KW"/>
</dbReference>
<proteinExistence type="inferred from homology"/>
<evidence type="ECO:0000256" key="3">
    <source>
        <dbReference type="ARBA" id="ARBA00022801"/>
    </source>
</evidence>
<evidence type="ECO:0000256" key="1">
    <source>
        <dbReference type="ARBA" id="ARBA00005964"/>
    </source>
</evidence>
<feature type="non-terminal residue" evidence="8">
    <location>
        <position position="1"/>
    </location>
</feature>
<evidence type="ECO:0000256" key="5">
    <source>
        <dbReference type="RuleBase" id="RU361235"/>
    </source>
</evidence>
<dbReference type="InterPro" id="IPR002018">
    <property type="entry name" value="CarbesteraseB"/>
</dbReference>
<feature type="domain" description="Carboxylesterase type B" evidence="7">
    <location>
        <begin position="49"/>
        <end position="586"/>
    </location>
</feature>
<keyword evidence="4" id="KW-0325">Glycoprotein</keyword>
<sequence length="596" mass="66609">DGLGLRISKLTLWFLLSAESKWDLKQFSRLAEASGARANPVNMEEKTVLIQTKLGKLRGLVSKSILDGKNYYSFRGIPYGEPPLGELRFKTPRPFGRWEGVRDATEDGPSPNQPVLIRPPDMDPDPATETSEDCLYLNVFMNELPWKSSSLKPVIVFLNEGGFLIGSASSENKGPDYLLQTDIVVVFFNYRCGAFGFLSLENEKVPGNAGLKDQTLALKWVHDNIESFGGDPNNVTIFGLSAGGASVLFHLLSPSSRGLFHKAVSRSGTALDPWALQDNPRLNALKLAKKLGCTSENENEVLRFLQSTPADDIVAATTKIMSQDKEMLTKKVSLVFLPCVEISGDEPFLSDTPRSLMERGQFAQVPVIIGGCAQEGGVGAYFDGLNDEAFTEVNENPVWIVPSFLGLKPGSAQEKEAEQEILDFYFKGNWISWTNIEDYLQYQADIQFNVGIETTRRHLLRQSTAPVYTYLFTNHTRCTTCVLLELMHPQFFSKIITKETCHGADGSFFYHNSILLHHLPLTDEDKEAIKRNVDALVAFASTGDPNHSDLGVEWRRDSLRYPCYMDIGTTWTLMEGTTFTDRMDFWKGLLQKYNSN</sequence>
<organism evidence="8">
    <name type="scientific">Cuerna arida</name>
    <dbReference type="NCBI Taxonomy" id="1464854"/>
    <lineage>
        <taxon>Eukaryota</taxon>
        <taxon>Metazoa</taxon>
        <taxon>Ecdysozoa</taxon>
        <taxon>Arthropoda</taxon>
        <taxon>Hexapoda</taxon>
        <taxon>Insecta</taxon>
        <taxon>Pterygota</taxon>
        <taxon>Neoptera</taxon>
        <taxon>Paraneoptera</taxon>
        <taxon>Hemiptera</taxon>
        <taxon>Auchenorrhyncha</taxon>
        <taxon>Membracoidea</taxon>
        <taxon>Cicadellidae</taxon>
        <taxon>Cicadellinae</taxon>
        <taxon>Proconiini</taxon>
        <taxon>Cuerna</taxon>
    </lineage>
</organism>
<protein>
    <recommendedName>
        <fullName evidence="5">Carboxylic ester hydrolase</fullName>
        <ecNumber evidence="5">3.1.1.-</ecNumber>
    </recommendedName>
</protein>
<dbReference type="InterPro" id="IPR029058">
    <property type="entry name" value="AB_hydrolase_fold"/>
</dbReference>
<evidence type="ECO:0000313" key="8">
    <source>
        <dbReference type="EMBL" id="JAS62764.1"/>
    </source>
</evidence>
<evidence type="ECO:0000256" key="6">
    <source>
        <dbReference type="SAM" id="MobiDB-lite"/>
    </source>
</evidence>
<dbReference type="SUPFAM" id="SSF53474">
    <property type="entry name" value="alpha/beta-Hydrolases"/>
    <property type="match status" value="1"/>
</dbReference>
<dbReference type="EC" id="3.1.1.-" evidence="5"/>
<keyword evidence="3 5" id="KW-0378">Hydrolase</keyword>
<evidence type="ECO:0000259" key="7">
    <source>
        <dbReference type="Pfam" id="PF00135"/>
    </source>
</evidence>
<dbReference type="Pfam" id="PF00135">
    <property type="entry name" value="COesterase"/>
    <property type="match status" value="1"/>
</dbReference>
<name>A0A1B6GJY9_9HEMI</name>
<evidence type="ECO:0000256" key="2">
    <source>
        <dbReference type="ARBA" id="ARBA00022487"/>
    </source>
</evidence>
<keyword evidence="2" id="KW-0719">Serine esterase</keyword>
<dbReference type="PANTHER" id="PTHR43142:SF1">
    <property type="entry name" value="CARBOXYLIC ESTER HYDROLASE"/>
    <property type="match status" value="1"/>
</dbReference>
<dbReference type="PROSITE" id="PS00122">
    <property type="entry name" value="CARBOXYLESTERASE_B_1"/>
    <property type="match status" value="1"/>
</dbReference>
<dbReference type="EMBL" id="GECZ01007005">
    <property type="protein sequence ID" value="JAS62764.1"/>
    <property type="molecule type" value="Transcribed_RNA"/>
</dbReference>
<accession>A0A1B6GJY9</accession>
<comment type="similarity">
    <text evidence="1 5">Belongs to the type-B carboxylesterase/lipase family.</text>
</comment>
<reference evidence="8" key="1">
    <citation type="submission" date="2015-11" db="EMBL/GenBank/DDBJ databases">
        <title>De novo transcriptome assembly of four potential Pierce s Disease insect vectors from Arizona vineyards.</title>
        <authorList>
            <person name="Tassone E.E."/>
        </authorList>
    </citation>
    <scope>NUCLEOTIDE SEQUENCE</scope>
</reference>